<proteinExistence type="predicted"/>
<reference evidence="1" key="1">
    <citation type="journal article" date="2014" name="Front. Microbiol.">
        <title>High frequency of phylogenetically diverse reductive dehalogenase-homologous genes in deep subseafloor sedimentary metagenomes.</title>
        <authorList>
            <person name="Kawai M."/>
            <person name="Futagami T."/>
            <person name="Toyoda A."/>
            <person name="Takaki Y."/>
            <person name="Nishi S."/>
            <person name="Hori S."/>
            <person name="Arai W."/>
            <person name="Tsubouchi T."/>
            <person name="Morono Y."/>
            <person name="Uchiyama I."/>
            <person name="Ito T."/>
            <person name="Fujiyama A."/>
            <person name="Inagaki F."/>
            <person name="Takami H."/>
        </authorList>
    </citation>
    <scope>NUCLEOTIDE SEQUENCE</scope>
    <source>
        <strain evidence="1">Expedition CK06-06</strain>
    </source>
</reference>
<protein>
    <submittedName>
        <fullName evidence="1">Uncharacterized protein</fullName>
    </submittedName>
</protein>
<comment type="caution">
    <text evidence="1">The sequence shown here is derived from an EMBL/GenBank/DDBJ whole genome shotgun (WGS) entry which is preliminary data.</text>
</comment>
<sequence>ITLDDFVKGVLAGVIQRKIKKRGSSIYPVRFAEFLKIEIMGRPETKA</sequence>
<dbReference type="AlphaFoldDB" id="X0TGX1"/>
<organism evidence="1">
    <name type="scientific">marine sediment metagenome</name>
    <dbReference type="NCBI Taxonomy" id="412755"/>
    <lineage>
        <taxon>unclassified sequences</taxon>
        <taxon>metagenomes</taxon>
        <taxon>ecological metagenomes</taxon>
    </lineage>
</organism>
<evidence type="ECO:0000313" key="1">
    <source>
        <dbReference type="EMBL" id="GAF86521.1"/>
    </source>
</evidence>
<gene>
    <name evidence="1" type="ORF">S01H1_30796</name>
</gene>
<dbReference type="EMBL" id="BARS01018972">
    <property type="protein sequence ID" value="GAF86521.1"/>
    <property type="molecule type" value="Genomic_DNA"/>
</dbReference>
<name>X0TGX1_9ZZZZ</name>
<feature type="non-terminal residue" evidence="1">
    <location>
        <position position="1"/>
    </location>
</feature>
<accession>X0TGX1</accession>